<dbReference type="EMBL" id="BEXD01002168">
    <property type="protein sequence ID" value="GBB97258.1"/>
    <property type="molecule type" value="Genomic_DNA"/>
</dbReference>
<proteinExistence type="predicted"/>
<evidence type="ECO:0000313" key="1">
    <source>
        <dbReference type="EMBL" id="GBB97258.1"/>
    </source>
</evidence>
<gene>
    <name evidence="1" type="ORF">RclHR1_02950017</name>
</gene>
<comment type="caution">
    <text evidence="1">The sequence shown here is derived from an EMBL/GenBank/DDBJ whole genome shotgun (WGS) entry which is preliminary data.</text>
</comment>
<name>A0A2Z6RZL1_9GLOM</name>
<protein>
    <submittedName>
        <fullName evidence="1">Uncharacterized protein</fullName>
    </submittedName>
</protein>
<evidence type="ECO:0000313" key="2">
    <source>
        <dbReference type="Proteomes" id="UP000247702"/>
    </source>
</evidence>
<dbReference type="AlphaFoldDB" id="A0A2Z6RZL1"/>
<accession>A0A2Z6RZL1</accession>
<reference evidence="1 2" key="1">
    <citation type="submission" date="2017-11" db="EMBL/GenBank/DDBJ databases">
        <title>The genome of Rhizophagus clarus HR1 reveals common genetic basis of auxotrophy among arbuscular mycorrhizal fungi.</title>
        <authorList>
            <person name="Kobayashi Y."/>
        </authorList>
    </citation>
    <scope>NUCLEOTIDE SEQUENCE [LARGE SCALE GENOMIC DNA]</scope>
    <source>
        <strain evidence="1 2">HR1</strain>
    </source>
</reference>
<keyword evidence="2" id="KW-1185">Reference proteome</keyword>
<sequence length="96" mass="10713">MSLELYCYGSVKKSISYKFKKHNSPSVTDFSEALSNTTRDIIQPALKLKLNEGEMIIDAGNNPFYVSEHGKDPKNATNQNGGDEINLIKLNDDISF</sequence>
<dbReference type="Proteomes" id="UP000247702">
    <property type="component" value="Unassembled WGS sequence"/>
</dbReference>
<organism evidence="1 2">
    <name type="scientific">Rhizophagus clarus</name>
    <dbReference type="NCBI Taxonomy" id="94130"/>
    <lineage>
        <taxon>Eukaryota</taxon>
        <taxon>Fungi</taxon>
        <taxon>Fungi incertae sedis</taxon>
        <taxon>Mucoromycota</taxon>
        <taxon>Glomeromycotina</taxon>
        <taxon>Glomeromycetes</taxon>
        <taxon>Glomerales</taxon>
        <taxon>Glomeraceae</taxon>
        <taxon>Rhizophagus</taxon>
    </lineage>
</organism>